<proteinExistence type="predicted"/>
<dbReference type="AlphaFoldDB" id="A0ABD3D5Q1"/>
<evidence type="ECO:0000256" key="1">
    <source>
        <dbReference type="SAM" id="MobiDB-lite"/>
    </source>
</evidence>
<evidence type="ECO:0000259" key="2">
    <source>
        <dbReference type="PROSITE" id="PS00028"/>
    </source>
</evidence>
<sequence length="254" mass="29002">MEQICLKDHDYSGIDQKWYRKSELEGHEVHLCRRCGWPFPNPHPSAKHRRAHKKHCGTIEGYTIILSEEHVSYNDHASDEDEHTPSNPKAVNKTAEDFGSSGVVGARSNKSEDDVFSDAVTDFSDSGISPRLEERFESVRELDNILEQKRLEAHLNGNETINVDTTAVAFEAYHVVKGLRSNTLSKPKWVYPKCCNDDVGDADCGLFVMRHMLEIIKLDVCNSFEKVLSMEEPYSSDDIDDVRKRWVECFLEVI</sequence>
<comment type="caution">
    <text evidence="3">The sequence shown here is derived from an EMBL/GenBank/DDBJ whole genome shotgun (WGS) entry which is preliminary data.</text>
</comment>
<dbReference type="PROSITE" id="PS00028">
    <property type="entry name" value="ZINC_FINGER_C2H2_1"/>
    <property type="match status" value="1"/>
</dbReference>
<evidence type="ECO:0000313" key="3">
    <source>
        <dbReference type="EMBL" id="KAL3637398.1"/>
    </source>
</evidence>
<keyword evidence="4" id="KW-1185">Reference proteome</keyword>
<evidence type="ECO:0000313" key="4">
    <source>
        <dbReference type="Proteomes" id="UP001632038"/>
    </source>
</evidence>
<dbReference type="PANTHER" id="PTHR35746:SF1">
    <property type="entry name" value="PENTATRICOPEPTIDE REPEAT (PPR) SUPERFAMILY PROTEIN"/>
    <property type="match status" value="1"/>
</dbReference>
<feature type="region of interest" description="Disordered" evidence="1">
    <location>
        <begin position="74"/>
        <end position="111"/>
    </location>
</feature>
<reference evidence="4" key="1">
    <citation type="journal article" date="2024" name="IScience">
        <title>Strigolactones Initiate the Formation of Haustorium-like Structures in Castilleja.</title>
        <authorList>
            <person name="Buerger M."/>
            <person name="Peterson D."/>
            <person name="Chory J."/>
        </authorList>
    </citation>
    <scope>NUCLEOTIDE SEQUENCE [LARGE SCALE GENOMIC DNA]</scope>
</reference>
<organism evidence="3 4">
    <name type="scientific">Castilleja foliolosa</name>
    <dbReference type="NCBI Taxonomy" id="1961234"/>
    <lineage>
        <taxon>Eukaryota</taxon>
        <taxon>Viridiplantae</taxon>
        <taxon>Streptophyta</taxon>
        <taxon>Embryophyta</taxon>
        <taxon>Tracheophyta</taxon>
        <taxon>Spermatophyta</taxon>
        <taxon>Magnoliopsida</taxon>
        <taxon>eudicotyledons</taxon>
        <taxon>Gunneridae</taxon>
        <taxon>Pentapetalae</taxon>
        <taxon>asterids</taxon>
        <taxon>lamiids</taxon>
        <taxon>Lamiales</taxon>
        <taxon>Orobanchaceae</taxon>
        <taxon>Pedicularideae</taxon>
        <taxon>Castillejinae</taxon>
        <taxon>Castilleja</taxon>
    </lineage>
</organism>
<dbReference type="EMBL" id="JAVIJP010000025">
    <property type="protein sequence ID" value="KAL3637398.1"/>
    <property type="molecule type" value="Genomic_DNA"/>
</dbReference>
<name>A0ABD3D5Q1_9LAMI</name>
<dbReference type="PANTHER" id="PTHR35746">
    <property type="entry name" value="PENTATRICOPEPTIDE REPEAT (PPR) SUPERFAMILY PROTEIN"/>
    <property type="match status" value="1"/>
</dbReference>
<feature type="domain" description="C2H2-type" evidence="2">
    <location>
        <begin position="32"/>
        <end position="52"/>
    </location>
</feature>
<accession>A0ABD3D5Q1</accession>
<dbReference type="InterPro" id="IPR013087">
    <property type="entry name" value="Znf_C2H2_type"/>
</dbReference>
<protein>
    <recommendedName>
        <fullName evidence="2">C2H2-type domain-containing protein</fullName>
    </recommendedName>
</protein>
<gene>
    <name evidence="3" type="ORF">CASFOL_018566</name>
</gene>
<dbReference type="Proteomes" id="UP001632038">
    <property type="component" value="Unassembled WGS sequence"/>
</dbReference>